<accession>A0A124GND1</accession>
<feature type="region of interest" description="Disordered" evidence="1">
    <location>
        <begin position="24"/>
        <end position="50"/>
    </location>
</feature>
<reference evidence="2" key="1">
    <citation type="journal article" date="2015" name="Genome Biol. Evol.">
        <title>Organellar Genomes of White Spruce (Picea glauca): Assembly and Annotation.</title>
        <authorList>
            <person name="Jackman S.D."/>
            <person name="Warren R.L."/>
            <person name="Gibb E.A."/>
            <person name="Vandervalk B.P."/>
            <person name="Mohamadi H."/>
            <person name="Chu J."/>
            <person name="Raymond A."/>
            <person name="Pleasance S."/>
            <person name="Coope R."/>
            <person name="Wildung M.R."/>
            <person name="Ritland C.E."/>
            <person name="Bousquet J."/>
            <person name="Jones S.J."/>
            <person name="Bohlmann J."/>
            <person name="Birol I."/>
        </authorList>
    </citation>
    <scope>NUCLEOTIDE SEQUENCE [LARGE SCALE GENOMIC DNA]</scope>
    <source>
        <tissue evidence="2">Flushing bud</tissue>
    </source>
</reference>
<evidence type="ECO:0000256" key="1">
    <source>
        <dbReference type="SAM" id="MobiDB-lite"/>
    </source>
</evidence>
<keyword evidence="2" id="KW-0496">Mitochondrion</keyword>
<comment type="caution">
    <text evidence="2">The sequence shown here is derived from an EMBL/GenBank/DDBJ whole genome shotgun (WGS) entry which is preliminary data.</text>
</comment>
<gene>
    <name evidence="2" type="ORF">ABT39_MTgene4456</name>
</gene>
<geneLocation type="mitochondrion" evidence="2"/>
<proteinExistence type="predicted"/>
<protein>
    <submittedName>
        <fullName evidence="2">Uncharacterized protein</fullName>
    </submittedName>
</protein>
<evidence type="ECO:0000313" key="2">
    <source>
        <dbReference type="EMBL" id="KUM48441.1"/>
    </source>
</evidence>
<sequence>MQLFLPQTPDSHPLESQLSFNSSPRLLEGLDGSENCLDPGQGSTNQHSYPKAESSIQQILNRLQKRKRLLVKLFHIIIITNQKGAHNHHRLRWLRKSTSLVHGRRRKLSLLDGNGLARWTGLGRV</sequence>
<organism evidence="2">
    <name type="scientific">Picea glauca</name>
    <name type="common">White spruce</name>
    <name type="synonym">Pinus glauca</name>
    <dbReference type="NCBI Taxonomy" id="3330"/>
    <lineage>
        <taxon>Eukaryota</taxon>
        <taxon>Viridiplantae</taxon>
        <taxon>Streptophyta</taxon>
        <taxon>Embryophyta</taxon>
        <taxon>Tracheophyta</taxon>
        <taxon>Spermatophyta</taxon>
        <taxon>Pinopsida</taxon>
        <taxon>Pinidae</taxon>
        <taxon>Conifers I</taxon>
        <taxon>Pinales</taxon>
        <taxon>Pinaceae</taxon>
        <taxon>Picea</taxon>
    </lineage>
</organism>
<dbReference type="EMBL" id="LKAM01000005">
    <property type="protein sequence ID" value="KUM48441.1"/>
    <property type="molecule type" value="Genomic_DNA"/>
</dbReference>
<name>A0A124GND1_PICGL</name>
<dbReference type="AlphaFoldDB" id="A0A124GND1"/>